<dbReference type="GO" id="GO:0006355">
    <property type="term" value="P:regulation of DNA-templated transcription"/>
    <property type="evidence" value="ECO:0007669"/>
    <property type="project" value="InterPro"/>
</dbReference>
<accession>A0AAV3TZ44</accession>
<dbReference type="Pfam" id="PF05233">
    <property type="entry name" value="PHB_acc"/>
    <property type="match status" value="1"/>
</dbReference>
<organism evidence="3 4">
    <name type="scientific">Halioxenophilus aromaticivorans</name>
    <dbReference type="NCBI Taxonomy" id="1306992"/>
    <lineage>
        <taxon>Bacteria</taxon>
        <taxon>Pseudomonadati</taxon>
        <taxon>Pseudomonadota</taxon>
        <taxon>Gammaproteobacteria</taxon>
        <taxon>Alteromonadales</taxon>
        <taxon>Alteromonadaceae</taxon>
        <taxon>Halioxenophilus</taxon>
    </lineage>
</organism>
<dbReference type="AlphaFoldDB" id="A0AAV3TZ44"/>
<feature type="domain" description="PHB accumulation regulatory" evidence="1">
    <location>
        <begin position="68"/>
        <end position="107"/>
    </location>
</feature>
<reference evidence="4" key="1">
    <citation type="journal article" date="2019" name="Int. J. Syst. Evol. Microbiol.">
        <title>The Global Catalogue of Microorganisms (GCM) 10K type strain sequencing project: providing services to taxonomists for standard genome sequencing and annotation.</title>
        <authorList>
            <consortium name="The Broad Institute Genomics Platform"/>
            <consortium name="The Broad Institute Genome Sequencing Center for Infectious Disease"/>
            <person name="Wu L."/>
            <person name="Ma J."/>
        </authorList>
    </citation>
    <scope>NUCLEOTIDE SEQUENCE [LARGE SCALE GENOMIC DNA]</scope>
    <source>
        <strain evidence="4">JCM 19134</strain>
    </source>
</reference>
<sequence>MIIIKKYPNRRLYDTSQSQYVNLEFIKSLVMSHQEFKIIDSKTEDDLTKSIMLQIITEQETNDQQSVLTNQVLKQLIRFYDSDMQVFLRMYLEQSMANFLDQQDAMQSVMRGIIDKSPISIFGQMFEKNVDFWRSIGISDPSKTPKE</sequence>
<dbReference type="EMBL" id="BAABLX010000007">
    <property type="protein sequence ID" value="GAA4935343.1"/>
    <property type="molecule type" value="Genomic_DNA"/>
</dbReference>
<protein>
    <recommendedName>
        <fullName evidence="5">Polyhydroxyalkanoate synthesis repressor PhaR</fullName>
    </recommendedName>
</protein>
<dbReference type="InterPro" id="IPR007897">
    <property type="entry name" value="PHB_accumulat"/>
</dbReference>
<dbReference type="Pfam" id="PF07879">
    <property type="entry name" value="PHB_acc_N"/>
    <property type="match status" value="1"/>
</dbReference>
<dbReference type="Proteomes" id="UP001409585">
    <property type="component" value="Unassembled WGS sequence"/>
</dbReference>
<evidence type="ECO:0008006" key="5">
    <source>
        <dbReference type="Google" id="ProtNLM"/>
    </source>
</evidence>
<evidence type="ECO:0000259" key="2">
    <source>
        <dbReference type="Pfam" id="PF07879"/>
    </source>
</evidence>
<dbReference type="InterPro" id="IPR012909">
    <property type="entry name" value="PHA_DNA-bd_N"/>
</dbReference>
<comment type="caution">
    <text evidence="3">The sequence shown here is derived from an EMBL/GenBank/DDBJ whole genome shotgun (WGS) entry which is preliminary data.</text>
</comment>
<proteinExistence type="predicted"/>
<evidence type="ECO:0000313" key="3">
    <source>
        <dbReference type="EMBL" id="GAA4935343.1"/>
    </source>
</evidence>
<gene>
    <name evidence="3" type="ORF">GCM10025791_10930</name>
</gene>
<dbReference type="InterPro" id="IPR010134">
    <property type="entry name" value="PHA_reg_PhaR"/>
</dbReference>
<evidence type="ECO:0000259" key="1">
    <source>
        <dbReference type="Pfam" id="PF05233"/>
    </source>
</evidence>
<dbReference type="NCBIfam" id="TIGR01848">
    <property type="entry name" value="PHA_reg_PhaR"/>
    <property type="match status" value="1"/>
</dbReference>
<name>A0AAV3TZ44_9ALTE</name>
<keyword evidence="4" id="KW-1185">Reference proteome</keyword>
<feature type="domain" description="PHA accumulation regulator DNA-binding N-terminal" evidence="2">
    <location>
        <begin position="3"/>
        <end position="62"/>
    </location>
</feature>
<evidence type="ECO:0000313" key="4">
    <source>
        <dbReference type="Proteomes" id="UP001409585"/>
    </source>
</evidence>
<dbReference type="RefSeq" id="WP_345418275.1">
    <property type="nucleotide sequence ID" value="NZ_AP031496.1"/>
</dbReference>